<keyword evidence="2 3" id="KW-0326">Glycosidase</keyword>
<dbReference type="Proteomes" id="UP000479293">
    <property type="component" value="Unassembled WGS sequence"/>
</dbReference>
<dbReference type="EMBL" id="WHLY01000002">
    <property type="protein sequence ID" value="MPR35676.1"/>
    <property type="molecule type" value="Genomic_DNA"/>
</dbReference>
<protein>
    <submittedName>
        <fullName evidence="6">Cellulase family glycosylhydrolase</fullName>
    </submittedName>
</protein>
<dbReference type="AlphaFoldDB" id="A0A7C9BEJ6"/>
<dbReference type="InterPro" id="IPR001547">
    <property type="entry name" value="Glyco_hydro_5"/>
</dbReference>
<dbReference type="GO" id="GO:0000272">
    <property type="term" value="P:polysaccharide catabolic process"/>
    <property type="evidence" value="ECO:0007669"/>
    <property type="project" value="InterPro"/>
</dbReference>
<dbReference type="GO" id="GO:0004553">
    <property type="term" value="F:hydrolase activity, hydrolyzing O-glycosyl compounds"/>
    <property type="evidence" value="ECO:0007669"/>
    <property type="project" value="InterPro"/>
</dbReference>
<organism evidence="6 7">
    <name type="scientific">Salmonirosea aquatica</name>
    <dbReference type="NCBI Taxonomy" id="2654236"/>
    <lineage>
        <taxon>Bacteria</taxon>
        <taxon>Pseudomonadati</taxon>
        <taxon>Bacteroidota</taxon>
        <taxon>Cytophagia</taxon>
        <taxon>Cytophagales</taxon>
        <taxon>Spirosomataceae</taxon>
        <taxon>Salmonirosea</taxon>
    </lineage>
</organism>
<keyword evidence="4" id="KW-0732">Signal</keyword>
<feature type="domain" description="Glycoside hydrolase family 5" evidence="5">
    <location>
        <begin position="141"/>
        <end position="339"/>
    </location>
</feature>
<name>A0A7C9BEJ6_9BACT</name>
<evidence type="ECO:0000256" key="1">
    <source>
        <dbReference type="ARBA" id="ARBA00022801"/>
    </source>
</evidence>
<evidence type="ECO:0000313" key="7">
    <source>
        <dbReference type="Proteomes" id="UP000479293"/>
    </source>
</evidence>
<comment type="caution">
    <text evidence="6">The sequence shown here is derived from an EMBL/GenBank/DDBJ whole genome shotgun (WGS) entry which is preliminary data.</text>
</comment>
<evidence type="ECO:0000256" key="3">
    <source>
        <dbReference type="RuleBase" id="RU361153"/>
    </source>
</evidence>
<keyword evidence="7" id="KW-1185">Reference proteome</keyword>
<feature type="signal peptide" evidence="4">
    <location>
        <begin position="1"/>
        <end position="18"/>
    </location>
</feature>
<feature type="chain" id="PRO_5028868295" evidence="4">
    <location>
        <begin position="19"/>
        <end position="378"/>
    </location>
</feature>
<sequence>MKRVLILFLIGLNTLAFAQKPPLQRWTKAQADAWYAKQPWLFGSNYNPASAINQLEMFQAETFNPQEIDKELGWAEELGANTARVYLHDLLWQDSTGFKKRLDQFLGICAKHKIKPILVLFDSCWDPFPKLGKQHEPTPGVHNSGWLQSPGALALTDVSEYPRLKAYVQGVVGAFAKDPRILLWDVWNEPDNTNDSSYGRNNLKQEPERKREIITHLLPDVFQWARAVKPTQPLSSGTWIFNKDRDVSKPENWSAMEKVQYENSDVLTFHHYADVESFEQVIKQLKTQERPMICTEFMARGNGSKFQTHLPVAKKYKVGMVNWGFVAGKTQTYLPWDSWQNPYVDGREPKIWFHEILKPDGTPIDPAETSAIKKATGK</sequence>
<gene>
    <name evidence="6" type="ORF">GBK04_20550</name>
</gene>
<dbReference type="SUPFAM" id="SSF51445">
    <property type="entry name" value="(Trans)glycosidases"/>
    <property type="match status" value="1"/>
</dbReference>
<evidence type="ECO:0000256" key="4">
    <source>
        <dbReference type="SAM" id="SignalP"/>
    </source>
</evidence>
<keyword evidence="1 3" id="KW-0378">Hydrolase</keyword>
<comment type="similarity">
    <text evidence="3">Belongs to the glycosyl hydrolase 5 (cellulase A) family.</text>
</comment>
<dbReference type="RefSeq" id="WP_152762943.1">
    <property type="nucleotide sequence ID" value="NZ_WHLY01000002.1"/>
</dbReference>
<evidence type="ECO:0000256" key="2">
    <source>
        <dbReference type="ARBA" id="ARBA00023295"/>
    </source>
</evidence>
<evidence type="ECO:0000259" key="5">
    <source>
        <dbReference type="Pfam" id="PF00150"/>
    </source>
</evidence>
<accession>A0A7C9BEJ6</accession>
<dbReference type="InterPro" id="IPR017853">
    <property type="entry name" value="GH"/>
</dbReference>
<proteinExistence type="inferred from homology"/>
<dbReference type="Gene3D" id="3.20.20.80">
    <property type="entry name" value="Glycosidases"/>
    <property type="match status" value="1"/>
</dbReference>
<dbReference type="Pfam" id="PF00150">
    <property type="entry name" value="Cellulase"/>
    <property type="match status" value="1"/>
</dbReference>
<evidence type="ECO:0000313" key="6">
    <source>
        <dbReference type="EMBL" id="MPR35676.1"/>
    </source>
</evidence>
<reference evidence="6 7" key="1">
    <citation type="submission" date="2019-10" db="EMBL/GenBank/DDBJ databases">
        <title>Draft Genome Sequence of Cytophagaceae sp. SJW1-29.</title>
        <authorList>
            <person name="Choi A."/>
        </authorList>
    </citation>
    <scope>NUCLEOTIDE SEQUENCE [LARGE SCALE GENOMIC DNA]</scope>
    <source>
        <strain evidence="6 7">SJW1-29</strain>
    </source>
</reference>